<keyword evidence="2" id="KW-1185">Reference proteome</keyword>
<name>A0A016VLA7_9BILA</name>
<dbReference type="Proteomes" id="UP000024635">
    <property type="component" value="Unassembled WGS sequence"/>
</dbReference>
<sequence length="88" mass="9987">MAGGPRIAMERATLPQLRKSVTKKATGTGDDVRMKFECFKCQCRQPGIPFKVEYLKGTFFKTLSGDRKKIFLARYLFAYDLGLVKEMG</sequence>
<accession>A0A016VLA7</accession>
<evidence type="ECO:0000313" key="2">
    <source>
        <dbReference type="Proteomes" id="UP000024635"/>
    </source>
</evidence>
<evidence type="ECO:0000313" key="1">
    <source>
        <dbReference type="EMBL" id="EYC27817.1"/>
    </source>
</evidence>
<dbReference type="EMBL" id="JARK01001344">
    <property type="protein sequence ID" value="EYC27817.1"/>
    <property type="molecule type" value="Genomic_DNA"/>
</dbReference>
<reference evidence="2" key="1">
    <citation type="journal article" date="2015" name="Nat. Genet.">
        <title>The genome and transcriptome of the zoonotic hookworm Ancylostoma ceylanicum identify infection-specific gene families.</title>
        <authorList>
            <person name="Schwarz E.M."/>
            <person name="Hu Y."/>
            <person name="Antoshechkin I."/>
            <person name="Miller M.M."/>
            <person name="Sternberg P.W."/>
            <person name="Aroian R.V."/>
        </authorList>
    </citation>
    <scope>NUCLEOTIDE SEQUENCE</scope>
    <source>
        <strain evidence="2">HY135</strain>
    </source>
</reference>
<organism evidence="1 2">
    <name type="scientific">Ancylostoma ceylanicum</name>
    <dbReference type="NCBI Taxonomy" id="53326"/>
    <lineage>
        <taxon>Eukaryota</taxon>
        <taxon>Metazoa</taxon>
        <taxon>Ecdysozoa</taxon>
        <taxon>Nematoda</taxon>
        <taxon>Chromadorea</taxon>
        <taxon>Rhabditida</taxon>
        <taxon>Rhabditina</taxon>
        <taxon>Rhabditomorpha</taxon>
        <taxon>Strongyloidea</taxon>
        <taxon>Ancylostomatidae</taxon>
        <taxon>Ancylostomatinae</taxon>
        <taxon>Ancylostoma</taxon>
    </lineage>
</organism>
<proteinExistence type="predicted"/>
<gene>
    <name evidence="1" type="primary">Acey_s0008.g2</name>
    <name evidence="1" type="ORF">Y032_0008g2</name>
</gene>
<protein>
    <submittedName>
        <fullName evidence="1">Uncharacterized protein</fullName>
    </submittedName>
</protein>
<dbReference type="AlphaFoldDB" id="A0A016VLA7"/>
<comment type="caution">
    <text evidence="1">The sequence shown here is derived from an EMBL/GenBank/DDBJ whole genome shotgun (WGS) entry which is preliminary data.</text>
</comment>